<accession>A0A4Y2BQQ8</accession>
<dbReference type="Proteomes" id="UP000499080">
    <property type="component" value="Unassembled WGS sequence"/>
</dbReference>
<evidence type="ECO:0000313" key="1">
    <source>
        <dbReference type="EMBL" id="GBL94530.1"/>
    </source>
</evidence>
<proteinExistence type="predicted"/>
<protein>
    <submittedName>
        <fullName evidence="1">Uncharacterized protein</fullName>
    </submittedName>
</protein>
<dbReference type="EMBL" id="BGPR01000103">
    <property type="protein sequence ID" value="GBL94530.1"/>
    <property type="molecule type" value="Genomic_DNA"/>
</dbReference>
<gene>
    <name evidence="1" type="ORF">AVEN_235621_1</name>
</gene>
<evidence type="ECO:0000313" key="2">
    <source>
        <dbReference type="Proteomes" id="UP000499080"/>
    </source>
</evidence>
<organism evidence="1 2">
    <name type="scientific">Araneus ventricosus</name>
    <name type="common">Orbweaver spider</name>
    <name type="synonym">Epeira ventricosa</name>
    <dbReference type="NCBI Taxonomy" id="182803"/>
    <lineage>
        <taxon>Eukaryota</taxon>
        <taxon>Metazoa</taxon>
        <taxon>Ecdysozoa</taxon>
        <taxon>Arthropoda</taxon>
        <taxon>Chelicerata</taxon>
        <taxon>Arachnida</taxon>
        <taxon>Araneae</taxon>
        <taxon>Araneomorphae</taxon>
        <taxon>Entelegynae</taxon>
        <taxon>Araneoidea</taxon>
        <taxon>Araneidae</taxon>
        <taxon>Araneus</taxon>
    </lineage>
</organism>
<keyword evidence="2" id="KW-1185">Reference proteome</keyword>
<name>A0A4Y2BQQ8_ARAVE</name>
<reference evidence="1 2" key="1">
    <citation type="journal article" date="2019" name="Sci. Rep.">
        <title>Orb-weaving spider Araneus ventricosus genome elucidates the spidroin gene catalogue.</title>
        <authorList>
            <person name="Kono N."/>
            <person name="Nakamura H."/>
            <person name="Ohtoshi R."/>
            <person name="Moran D.A.P."/>
            <person name="Shinohara A."/>
            <person name="Yoshida Y."/>
            <person name="Fujiwara M."/>
            <person name="Mori M."/>
            <person name="Tomita M."/>
            <person name="Arakawa K."/>
        </authorList>
    </citation>
    <scope>NUCLEOTIDE SEQUENCE [LARGE SCALE GENOMIC DNA]</scope>
</reference>
<dbReference type="AlphaFoldDB" id="A0A4Y2BQQ8"/>
<sequence>MGMVDIFSSLGNVESFAGDEHINFTFSCFHFRLQPSCVCRFRVGGDESERPHGSDLIQIRRIRKKKSFEVGAGNSNEAEMQLVVKRRLGVTSRFEAIRGLFCDISFNFEPWFDDENDTRAGTSSPNCHITSCKRIIPMHWECY</sequence>
<comment type="caution">
    <text evidence="1">The sequence shown here is derived from an EMBL/GenBank/DDBJ whole genome shotgun (WGS) entry which is preliminary data.</text>
</comment>